<dbReference type="InterPro" id="IPR008271">
    <property type="entry name" value="Ser/Thr_kinase_AS"/>
</dbReference>
<feature type="non-terminal residue" evidence="7">
    <location>
        <position position="269"/>
    </location>
</feature>
<dbReference type="Proteomes" id="UP000248889">
    <property type="component" value="Unassembled WGS sequence"/>
</dbReference>
<proteinExistence type="predicted"/>
<organism evidence="7 8">
    <name type="scientific">Streptacidiphilus pinicola</name>
    <dbReference type="NCBI Taxonomy" id="2219663"/>
    <lineage>
        <taxon>Bacteria</taxon>
        <taxon>Bacillati</taxon>
        <taxon>Actinomycetota</taxon>
        <taxon>Actinomycetes</taxon>
        <taxon>Kitasatosporales</taxon>
        <taxon>Streptomycetaceae</taxon>
        <taxon>Streptacidiphilus</taxon>
    </lineage>
</organism>
<keyword evidence="8" id="KW-1185">Reference proteome</keyword>
<dbReference type="EMBL" id="QKYN01000086">
    <property type="protein sequence ID" value="RAG83522.1"/>
    <property type="molecule type" value="Genomic_DNA"/>
</dbReference>
<protein>
    <submittedName>
        <fullName evidence="7">Serine/threonine protein kinase</fullName>
    </submittedName>
</protein>
<sequence length="269" mass="28496">MRLRREDPRLVGPYRLHRRLGAGGMGVVYLGSDRKGQKVALKLIRAELAEDSEFRTRFAREVAAAARIRGGCIARLVSSDIEAERPWLATVYVPGPSLYARVGDEGPLPWAEVAAIGSALADGLVQVHEAGVVHRDLKPSNILLSPKGPRIIDFGIAWSSGASTLTHVGTAVGSPGFLAPEQVRGVAVTGATDVFALGSTLAYAATGDTPFGSGSSEVMLYRVVHEEPDLTGVPAALAPLLRSCLAKDPAERPTPAQVHERLRELAARG</sequence>
<dbReference type="Gene3D" id="1.10.510.10">
    <property type="entry name" value="Transferase(Phosphotransferase) domain 1"/>
    <property type="match status" value="1"/>
</dbReference>
<dbReference type="Gene3D" id="3.30.200.20">
    <property type="entry name" value="Phosphorylase Kinase, domain 1"/>
    <property type="match status" value="1"/>
</dbReference>
<reference evidence="7 8" key="1">
    <citation type="submission" date="2018-06" db="EMBL/GenBank/DDBJ databases">
        <title>Streptacidiphilus pinicola sp. nov., isolated from pine grove soil.</title>
        <authorList>
            <person name="Roh S.G."/>
            <person name="Park S."/>
            <person name="Kim M.-K."/>
            <person name="Yun B.-R."/>
            <person name="Park J."/>
            <person name="Kim M.J."/>
            <person name="Kim Y.S."/>
            <person name="Kim S.B."/>
        </authorList>
    </citation>
    <scope>NUCLEOTIDE SEQUENCE [LARGE SCALE GENOMIC DNA]</scope>
    <source>
        <strain evidence="7 8">MMS16-CNU450</strain>
    </source>
</reference>
<dbReference type="PANTHER" id="PTHR43289:SF34">
    <property type="entry name" value="SERINE_THREONINE-PROTEIN KINASE YBDM-RELATED"/>
    <property type="match status" value="1"/>
</dbReference>
<name>A0A2X0IES1_9ACTN</name>
<feature type="binding site" evidence="5">
    <location>
        <position position="42"/>
    </location>
    <ligand>
        <name>ATP</name>
        <dbReference type="ChEBI" id="CHEBI:30616"/>
    </ligand>
</feature>
<evidence type="ECO:0000256" key="3">
    <source>
        <dbReference type="ARBA" id="ARBA00022777"/>
    </source>
</evidence>
<dbReference type="InterPro" id="IPR011009">
    <property type="entry name" value="Kinase-like_dom_sf"/>
</dbReference>
<dbReference type="GO" id="GO:0004674">
    <property type="term" value="F:protein serine/threonine kinase activity"/>
    <property type="evidence" value="ECO:0007669"/>
    <property type="project" value="UniProtKB-KW"/>
</dbReference>
<feature type="domain" description="Protein kinase" evidence="6">
    <location>
        <begin position="14"/>
        <end position="262"/>
    </location>
</feature>
<comment type="caution">
    <text evidence="7">The sequence shown here is derived from an EMBL/GenBank/DDBJ whole genome shotgun (WGS) entry which is preliminary data.</text>
</comment>
<evidence type="ECO:0000256" key="2">
    <source>
        <dbReference type="ARBA" id="ARBA00022741"/>
    </source>
</evidence>
<dbReference type="CDD" id="cd14014">
    <property type="entry name" value="STKc_PknB_like"/>
    <property type="match status" value="1"/>
</dbReference>
<accession>A0A2X0IES1</accession>
<keyword evidence="3 7" id="KW-0418">Kinase</keyword>
<dbReference type="InterPro" id="IPR000719">
    <property type="entry name" value="Prot_kinase_dom"/>
</dbReference>
<evidence type="ECO:0000256" key="1">
    <source>
        <dbReference type="ARBA" id="ARBA00022679"/>
    </source>
</evidence>
<evidence type="ECO:0000256" key="5">
    <source>
        <dbReference type="PROSITE-ProRule" id="PRU10141"/>
    </source>
</evidence>
<dbReference type="PROSITE" id="PS00107">
    <property type="entry name" value="PROTEIN_KINASE_ATP"/>
    <property type="match status" value="1"/>
</dbReference>
<keyword evidence="1" id="KW-0808">Transferase</keyword>
<dbReference type="SUPFAM" id="SSF56112">
    <property type="entry name" value="Protein kinase-like (PK-like)"/>
    <property type="match status" value="1"/>
</dbReference>
<keyword evidence="7" id="KW-0723">Serine/threonine-protein kinase</keyword>
<dbReference type="RefSeq" id="WP_133260009.1">
    <property type="nucleotide sequence ID" value="NZ_QKYN01000086.1"/>
</dbReference>
<evidence type="ECO:0000313" key="7">
    <source>
        <dbReference type="EMBL" id="RAG83522.1"/>
    </source>
</evidence>
<dbReference type="PANTHER" id="PTHR43289">
    <property type="entry name" value="MITOGEN-ACTIVATED PROTEIN KINASE KINASE KINASE 20-RELATED"/>
    <property type="match status" value="1"/>
</dbReference>
<dbReference type="InterPro" id="IPR017441">
    <property type="entry name" value="Protein_kinase_ATP_BS"/>
</dbReference>
<dbReference type="AlphaFoldDB" id="A0A2X0IES1"/>
<dbReference type="Pfam" id="PF00069">
    <property type="entry name" value="Pkinase"/>
    <property type="match status" value="1"/>
</dbReference>
<dbReference type="PROSITE" id="PS50011">
    <property type="entry name" value="PROTEIN_KINASE_DOM"/>
    <property type="match status" value="1"/>
</dbReference>
<evidence type="ECO:0000256" key="4">
    <source>
        <dbReference type="ARBA" id="ARBA00022840"/>
    </source>
</evidence>
<dbReference type="PROSITE" id="PS00108">
    <property type="entry name" value="PROTEIN_KINASE_ST"/>
    <property type="match status" value="1"/>
</dbReference>
<keyword evidence="4 5" id="KW-0067">ATP-binding</keyword>
<dbReference type="SMART" id="SM00220">
    <property type="entry name" value="S_TKc"/>
    <property type="match status" value="1"/>
</dbReference>
<evidence type="ECO:0000259" key="6">
    <source>
        <dbReference type="PROSITE" id="PS50011"/>
    </source>
</evidence>
<gene>
    <name evidence="7" type="ORF">DN069_22120</name>
</gene>
<evidence type="ECO:0000313" key="8">
    <source>
        <dbReference type="Proteomes" id="UP000248889"/>
    </source>
</evidence>
<keyword evidence="2 5" id="KW-0547">Nucleotide-binding</keyword>
<dbReference type="GO" id="GO:0005524">
    <property type="term" value="F:ATP binding"/>
    <property type="evidence" value="ECO:0007669"/>
    <property type="project" value="UniProtKB-UniRule"/>
</dbReference>
<dbReference type="OrthoDB" id="9762169at2"/>